<name>A0A8H3G2H9_9LECA</name>
<dbReference type="EMBL" id="CAJPDR010000315">
    <property type="protein sequence ID" value="CAF9931963.1"/>
    <property type="molecule type" value="Genomic_DNA"/>
</dbReference>
<protein>
    <submittedName>
        <fullName evidence="2">Uncharacterized protein</fullName>
    </submittedName>
</protein>
<feature type="compositionally biased region" description="Basic and acidic residues" evidence="1">
    <location>
        <begin position="108"/>
        <end position="117"/>
    </location>
</feature>
<feature type="region of interest" description="Disordered" evidence="1">
    <location>
        <begin position="469"/>
        <end position="546"/>
    </location>
</feature>
<dbReference type="Proteomes" id="UP000664203">
    <property type="component" value="Unassembled WGS sequence"/>
</dbReference>
<evidence type="ECO:0000313" key="3">
    <source>
        <dbReference type="Proteomes" id="UP000664203"/>
    </source>
</evidence>
<accession>A0A8H3G2H9</accession>
<feature type="compositionally biased region" description="Polar residues" evidence="1">
    <location>
        <begin position="246"/>
        <end position="256"/>
    </location>
</feature>
<feature type="compositionally biased region" description="Polar residues" evidence="1">
    <location>
        <begin position="471"/>
        <end position="485"/>
    </location>
</feature>
<feature type="compositionally biased region" description="Low complexity" evidence="1">
    <location>
        <begin position="130"/>
        <end position="145"/>
    </location>
</feature>
<feature type="compositionally biased region" description="Polar residues" evidence="1">
    <location>
        <begin position="181"/>
        <end position="194"/>
    </location>
</feature>
<organism evidence="2 3">
    <name type="scientific">Alectoria fallacina</name>
    <dbReference type="NCBI Taxonomy" id="1903189"/>
    <lineage>
        <taxon>Eukaryota</taxon>
        <taxon>Fungi</taxon>
        <taxon>Dikarya</taxon>
        <taxon>Ascomycota</taxon>
        <taxon>Pezizomycotina</taxon>
        <taxon>Lecanoromycetes</taxon>
        <taxon>OSLEUM clade</taxon>
        <taxon>Lecanoromycetidae</taxon>
        <taxon>Lecanorales</taxon>
        <taxon>Lecanorineae</taxon>
        <taxon>Parmeliaceae</taxon>
        <taxon>Alectoria</taxon>
    </lineage>
</organism>
<evidence type="ECO:0000313" key="2">
    <source>
        <dbReference type="EMBL" id="CAF9931963.1"/>
    </source>
</evidence>
<proteinExistence type="predicted"/>
<evidence type="ECO:0000256" key="1">
    <source>
        <dbReference type="SAM" id="MobiDB-lite"/>
    </source>
</evidence>
<feature type="region of interest" description="Disordered" evidence="1">
    <location>
        <begin position="79"/>
        <end position="155"/>
    </location>
</feature>
<sequence length="657" mass="73379">MTSIPLLCNICPKEPEFSDISHLLTHVASKGHLAQELRAKVRSRHDALIREKLDTYDRWYQKHQIEKLLSQRLILKESRDTSSRVKRSVNSPPAGSAKDVKPRKRRAKASEKVREASPVKSGEPPIDPQLSWFPPSSPSPFLSLSGHGGQPQHDQAFNHRYHVPRMCEEQDIYKNRRATIASTPSKITSGQKSPQGPDPDTDSENDYFRTFIRSPTRTAYPDPSELLGLPFDFSPPRMSEQAGDRANSTPDPSGGNTEKAELIQPPVLKGIKWPGMSIFDSASLEAQRLRNQKKDGSILEQMELNSVVVEQMERIYWPDGSLKQERLITGNVESSPIKEPTPPPKRQRTKAKKTVLTDLSTNAPKPTRRARKTPGQFPAMQASDLRNISKKALATLDAPPPRFVYSKSARMGYDAGIEEDIERRLTSGNVGNVRRQAFDVFDDNVAMGGSKSEIPVTRAVKPSAKTKSYPFLQNTHGHQGPQHSQAAGLPARRTPFAPLKPSAGNQKRVQPDGLPRDVQPRSFTSNYKPSTPEEDSENIEPILDGDGRIDDQVSQAHNERMTQRYFSVTGNLPPQFFNSLPPHMDFGGLAEPKYYGSTLNLLNPYLRPQHLPPQYPPMLFHNPAPSLFASRQDDMPKAGRLEVAKDESGNEAKGFRL</sequence>
<feature type="region of interest" description="Disordered" evidence="1">
    <location>
        <begin position="181"/>
        <end position="263"/>
    </location>
</feature>
<gene>
    <name evidence="2" type="ORF">ALECFALPRED_005132</name>
</gene>
<keyword evidence="3" id="KW-1185">Reference proteome</keyword>
<feature type="region of interest" description="Disordered" evidence="1">
    <location>
        <begin position="333"/>
        <end position="353"/>
    </location>
</feature>
<comment type="caution">
    <text evidence="2">The sequence shown here is derived from an EMBL/GenBank/DDBJ whole genome shotgun (WGS) entry which is preliminary data.</text>
</comment>
<dbReference type="AlphaFoldDB" id="A0A8H3G2H9"/>
<reference evidence="2" key="1">
    <citation type="submission" date="2021-03" db="EMBL/GenBank/DDBJ databases">
        <authorList>
            <person name="Tagirdzhanova G."/>
        </authorList>
    </citation>
    <scope>NUCLEOTIDE SEQUENCE</scope>
</reference>
<dbReference type="OrthoDB" id="5428259at2759"/>